<organism evidence="3 4">
    <name type="scientific">Artemisia annua</name>
    <name type="common">Sweet wormwood</name>
    <dbReference type="NCBI Taxonomy" id="35608"/>
    <lineage>
        <taxon>Eukaryota</taxon>
        <taxon>Viridiplantae</taxon>
        <taxon>Streptophyta</taxon>
        <taxon>Embryophyta</taxon>
        <taxon>Tracheophyta</taxon>
        <taxon>Spermatophyta</taxon>
        <taxon>Magnoliopsida</taxon>
        <taxon>eudicotyledons</taxon>
        <taxon>Gunneridae</taxon>
        <taxon>Pentapetalae</taxon>
        <taxon>asterids</taxon>
        <taxon>campanulids</taxon>
        <taxon>Asterales</taxon>
        <taxon>Asteraceae</taxon>
        <taxon>Asteroideae</taxon>
        <taxon>Anthemideae</taxon>
        <taxon>Artemisiinae</taxon>
        <taxon>Artemisia</taxon>
    </lineage>
</organism>
<feature type="domain" description="Hyaluronan/mRNA-binding protein" evidence="2">
    <location>
        <begin position="8"/>
        <end position="68"/>
    </location>
</feature>
<comment type="caution">
    <text evidence="3">The sequence shown here is derived from an EMBL/GenBank/DDBJ whole genome shotgun (WGS) entry which is preliminary data.</text>
</comment>
<dbReference type="AlphaFoldDB" id="A0A2U1KVD0"/>
<dbReference type="STRING" id="35608.A0A2U1KVD0"/>
<evidence type="ECO:0000259" key="2">
    <source>
        <dbReference type="Pfam" id="PF04774"/>
    </source>
</evidence>
<feature type="compositionally biased region" description="Basic and acidic residues" evidence="1">
    <location>
        <begin position="11"/>
        <end position="20"/>
    </location>
</feature>
<proteinExistence type="predicted"/>
<protein>
    <submittedName>
        <fullName evidence="3">Hyaluronan/mRNA-binding protein, Stm1</fullName>
    </submittedName>
</protein>
<keyword evidence="4" id="KW-1185">Reference proteome</keyword>
<evidence type="ECO:0000256" key="1">
    <source>
        <dbReference type="SAM" id="MobiDB-lite"/>
    </source>
</evidence>
<reference evidence="3 4" key="1">
    <citation type="journal article" date="2018" name="Mol. Plant">
        <title>The genome of Artemisia annua provides insight into the evolution of Asteraceae family and artemisinin biosynthesis.</title>
        <authorList>
            <person name="Shen Q."/>
            <person name="Zhang L."/>
            <person name="Liao Z."/>
            <person name="Wang S."/>
            <person name="Yan T."/>
            <person name="Shi P."/>
            <person name="Liu M."/>
            <person name="Fu X."/>
            <person name="Pan Q."/>
            <person name="Wang Y."/>
            <person name="Lv Z."/>
            <person name="Lu X."/>
            <person name="Zhang F."/>
            <person name="Jiang W."/>
            <person name="Ma Y."/>
            <person name="Chen M."/>
            <person name="Hao X."/>
            <person name="Li L."/>
            <person name="Tang Y."/>
            <person name="Lv G."/>
            <person name="Zhou Y."/>
            <person name="Sun X."/>
            <person name="Brodelius P.E."/>
            <person name="Rose J.K.C."/>
            <person name="Tang K."/>
        </authorList>
    </citation>
    <scope>NUCLEOTIDE SEQUENCE [LARGE SCALE GENOMIC DNA]</scope>
    <source>
        <strain evidence="4">cv. Huhao1</strain>
        <tissue evidence="3">Leaf</tissue>
    </source>
</reference>
<dbReference type="Pfam" id="PF04774">
    <property type="entry name" value="HABP4_PAI-RBP1"/>
    <property type="match status" value="1"/>
</dbReference>
<name>A0A2U1KVD0_ARTAN</name>
<feature type="compositionally biased region" description="Polar residues" evidence="1">
    <location>
        <begin position="1"/>
        <end position="10"/>
    </location>
</feature>
<sequence>MQTEEVVTDTQKIDLEKQQEETYANSENTGEMTEEKKRRKEEMTLNEYEKMLEEKTKALVSLGSEERKLVLDKDLAKMILNKVAGGKTRGVEPQKTVQGNLELSHKMMLTHNCMRPYG</sequence>
<feature type="compositionally biased region" description="Polar residues" evidence="1">
    <location>
        <begin position="21"/>
        <end position="30"/>
    </location>
</feature>
<gene>
    <name evidence="3" type="ORF">CTI12_AA434090</name>
</gene>
<dbReference type="OrthoDB" id="784393at2759"/>
<accession>A0A2U1KVD0</accession>
<feature type="region of interest" description="Disordered" evidence="1">
    <location>
        <begin position="1"/>
        <end position="41"/>
    </location>
</feature>
<dbReference type="Proteomes" id="UP000245207">
    <property type="component" value="Unassembled WGS sequence"/>
</dbReference>
<evidence type="ECO:0000313" key="3">
    <source>
        <dbReference type="EMBL" id="PWA40692.1"/>
    </source>
</evidence>
<evidence type="ECO:0000313" key="4">
    <source>
        <dbReference type="Proteomes" id="UP000245207"/>
    </source>
</evidence>
<dbReference type="EMBL" id="PKPP01013604">
    <property type="protein sequence ID" value="PWA40692.1"/>
    <property type="molecule type" value="Genomic_DNA"/>
</dbReference>
<dbReference type="InterPro" id="IPR006861">
    <property type="entry name" value="HABP4_PAIRBP1-bd"/>
</dbReference>